<dbReference type="OrthoDB" id="5875367at2759"/>
<evidence type="ECO:0000259" key="1">
    <source>
        <dbReference type="Pfam" id="PF13679"/>
    </source>
</evidence>
<feature type="domain" description="Methyltransferase" evidence="1">
    <location>
        <begin position="137"/>
        <end position="369"/>
    </location>
</feature>
<sequence>MEDETETFQHLFVQLTTFLGQYRWLLDAYVCEFFTEKHWDKIPESWRSVLHGIAPQEIADDLLCSSGRGTRTTVWPLSLLAFRATAHSLTLPRQACNLGTLVGQLGADGSSLPEDIRDGQLGSPELQHCFRRHVKPKKQHEILRLATTVRWLCDQAGCSNVVDIGSGQGHLSRVLSFAHRLKVTSVEAEGCHVTGAARFDKQVVTDIAKEKIKKQEEGDINDVLHAQPSHVTCFLKPDISVDNFLSVINQHNPVINHDGNESEQPSFVVSDQLSGWNVDMELPNTKKIRTSEEASASKSDSGVRTYFNTDLTQREKVVHDSDTPLDRKPFTMVGLHTCGDLAPTMLRVFTCCSDICALASVGCCYMKMTCANESTSRRDGPVDVQPQPACSEYGFPMSHMVKRLDAELSYQARELACHAIDMYTERLKSDDSEVMMPHCFRATLEHFIVKHDSTKRRAGIRSIRKAHKMDFKTYAEKALARLIYPTDTQVPVDSAEAAEMLACWKDVVVFHCLRLVLAPVVETLLLLDRMQFLREHGANCQLVPLFSPKLSPRNFVLLAIKH</sequence>
<evidence type="ECO:0000313" key="2">
    <source>
        <dbReference type="EMBL" id="CAH1273162.1"/>
    </source>
</evidence>
<dbReference type="PANTHER" id="PTHR12496:SF2">
    <property type="entry name" value="METHYLTRANSFERASE-LIKE PROTEIN 25B"/>
    <property type="match status" value="1"/>
</dbReference>
<reference evidence="2" key="1">
    <citation type="submission" date="2022-01" db="EMBL/GenBank/DDBJ databases">
        <authorList>
            <person name="Braso-Vives M."/>
        </authorList>
    </citation>
    <scope>NUCLEOTIDE SEQUENCE</scope>
</reference>
<dbReference type="PANTHER" id="PTHR12496">
    <property type="entry name" value="CGI-41 METHYLTRANSFERASE"/>
    <property type="match status" value="1"/>
</dbReference>
<name>A0A8K0F3C0_BRALA</name>
<dbReference type="Pfam" id="PF13679">
    <property type="entry name" value="Methyltransf_32"/>
    <property type="match status" value="1"/>
</dbReference>
<dbReference type="InterPro" id="IPR052220">
    <property type="entry name" value="METTL25"/>
</dbReference>
<proteinExistence type="predicted"/>
<accession>A0A8K0F3C0</accession>
<gene>
    <name evidence="2" type="primary">RRNAD1</name>
    <name evidence="2" type="ORF">BLAG_LOCUS24581</name>
</gene>
<dbReference type="EMBL" id="OV696694">
    <property type="protein sequence ID" value="CAH1273162.1"/>
    <property type="molecule type" value="Genomic_DNA"/>
</dbReference>
<dbReference type="AlphaFoldDB" id="A0A8K0F3C0"/>
<keyword evidence="3" id="KW-1185">Reference proteome</keyword>
<dbReference type="InterPro" id="IPR025714">
    <property type="entry name" value="Methyltranfer_dom"/>
</dbReference>
<protein>
    <submittedName>
        <fullName evidence="2">rRNAD1 protein</fullName>
    </submittedName>
</protein>
<organism evidence="2 3">
    <name type="scientific">Branchiostoma lanceolatum</name>
    <name type="common">Common lancelet</name>
    <name type="synonym">Amphioxus lanceolatum</name>
    <dbReference type="NCBI Taxonomy" id="7740"/>
    <lineage>
        <taxon>Eukaryota</taxon>
        <taxon>Metazoa</taxon>
        <taxon>Chordata</taxon>
        <taxon>Cephalochordata</taxon>
        <taxon>Leptocardii</taxon>
        <taxon>Amphioxiformes</taxon>
        <taxon>Branchiostomatidae</taxon>
        <taxon>Branchiostoma</taxon>
    </lineage>
</organism>
<dbReference type="Proteomes" id="UP000838412">
    <property type="component" value="Chromosome 9"/>
</dbReference>
<evidence type="ECO:0000313" key="3">
    <source>
        <dbReference type="Proteomes" id="UP000838412"/>
    </source>
</evidence>